<comment type="similarity">
    <text evidence="3">Belongs to the acylphosphatase family.</text>
</comment>
<evidence type="ECO:0000313" key="6">
    <source>
        <dbReference type="Proteomes" id="UP000002038"/>
    </source>
</evidence>
<feature type="active site" evidence="1">
    <location>
        <position position="19"/>
    </location>
</feature>
<dbReference type="GO" id="GO:0003998">
    <property type="term" value="F:acylphosphatase activity"/>
    <property type="evidence" value="ECO:0007669"/>
    <property type="project" value="UniProtKB-EC"/>
</dbReference>
<dbReference type="PRINTS" id="PR00112">
    <property type="entry name" value="ACYLPHPHTASE"/>
</dbReference>
<evidence type="ECO:0000313" key="5">
    <source>
        <dbReference type="EMBL" id="OAT09786.1"/>
    </source>
</evidence>
<evidence type="ECO:0000256" key="2">
    <source>
        <dbReference type="RuleBase" id="RU000553"/>
    </source>
</evidence>
<dbReference type="PROSITE" id="PS51160">
    <property type="entry name" value="ACYLPHOSPHATASE_3"/>
    <property type="match status" value="1"/>
</dbReference>
<dbReference type="GeneID" id="8503827"/>
<protein>
    <recommendedName>
        <fullName evidence="1 2">Acylphosphatase</fullName>
        <ecNumber evidence="1 2">3.6.1.7</ecNumber>
    </recommendedName>
</protein>
<dbReference type="InterPro" id="IPR036046">
    <property type="entry name" value="Acylphosphatase-like_dom_sf"/>
</dbReference>
<evidence type="ECO:0000256" key="1">
    <source>
        <dbReference type="PROSITE-ProRule" id="PRU00520"/>
    </source>
</evidence>
<dbReference type="Gene3D" id="3.30.70.100">
    <property type="match status" value="1"/>
</dbReference>
<dbReference type="OrthoDB" id="7961613at2759"/>
<dbReference type="InterPro" id="IPR020456">
    <property type="entry name" value="Acylphosphatase"/>
</dbReference>
<dbReference type="RefSeq" id="XP_002623986.2">
    <property type="nucleotide sequence ID" value="XM_002623940.2"/>
</dbReference>
<comment type="catalytic activity">
    <reaction evidence="1 2">
        <text>an acyl phosphate + H2O = a carboxylate + phosphate + H(+)</text>
        <dbReference type="Rhea" id="RHEA:14965"/>
        <dbReference type="ChEBI" id="CHEBI:15377"/>
        <dbReference type="ChEBI" id="CHEBI:15378"/>
        <dbReference type="ChEBI" id="CHEBI:29067"/>
        <dbReference type="ChEBI" id="CHEBI:43474"/>
        <dbReference type="ChEBI" id="CHEBI:59918"/>
        <dbReference type="EC" id="3.6.1.7"/>
    </reaction>
</comment>
<dbReference type="Pfam" id="PF00708">
    <property type="entry name" value="Acylphosphatase"/>
    <property type="match status" value="1"/>
</dbReference>
<organism evidence="5 6">
    <name type="scientific">Blastomyces gilchristii (strain SLH14081)</name>
    <name type="common">Blastomyces dermatitidis</name>
    <dbReference type="NCBI Taxonomy" id="559298"/>
    <lineage>
        <taxon>Eukaryota</taxon>
        <taxon>Fungi</taxon>
        <taxon>Dikarya</taxon>
        <taxon>Ascomycota</taxon>
        <taxon>Pezizomycotina</taxon>
        <taxon>Eurotiomycetes</taxon>
        <taxon>Eurotiomycetidae</taxon>
        <taxon>Onygenales</taxon>
        <taxon>Ajellomycetaceae</taxon>
        <taxon>Blastomyces</taxon>
    </lineage>
</organism>
<dbReference type="PANTHER" id="PTHR47268:SF4">
    <property type="entry name" value="ACYLPHOSPHATASE"/>
    <property type="match status" value="1"/>
</dbReference>
<keyword evidence="1 2" id="KW-0378">Hydrolase</keyword>
<feature type="active site" evidence="1">
    <location>
        <position position="37"/>
    </location>
</feature>
<feature type="domain" description="Acylphosphatase-like" evidence="4">
    <location>
        <begin position="4"/>
        <end position="91"/>
    </location>
</feature>
<dbReference type="KEGG" id="bgh:BDBG_05494"/>
<dbReference type="Proteomes" id="UP000002038">
    <property type="component" value="Unassembled WGS sequence"/>
</dbReference>
<dbReference type="EMBL" id="GG657458">
    <property type="protein sequence ID" value="OAT09786.1"/>
    <property type="molecule type" value="Genomic_DNA"/>
</dbReference>
<dbReference type="VEuPathDB" id="FungiDB:BDBG_05494"/>
<dbReference type="PROSITE" id="PS00150">
    <property type="entry name" value="ACYLPHOSPHATASE_1"/>
    <property type="match status" value="1"/>
</dbReference>
<dbReference type="AlphaFoldDB" id="A0A179UNX2"/>
<gene>
    <name evidence="5" type="ORF">BDBG_05494</name>
</gene>
<name>A0A179UNX2_BLAGS</name>
<dbReference type="InterPro" id="IPR001792">
    <property type="entry name" value="Acylphosphatase-like_dom"/>
</dbReference>
<proteinExistence type="inferred from homology"/>
<evidence type="ECO:0000256" key="3">
    <source>
        <dbReference type="RuleBase" id="RU004168"/>
    </source>
</evidence>
<dbReference type="EC" id="3.6.1.7" evidence="1 2"/>
<dbReference type="InterPro" id="IPR017968">
    <property type="entry name" value="Acylphosphatase_CS"/>
</dbReference>
<dbReference type="SUPFAM" id="SSF54975">
    <property type="entry name" value="Acylphosphatase/BLUF domain-like"/>
    <property type="match status" value="1"/>
</dbReference>
<keyword evidence="6" id="KW-1185">Reference proteome</keyword>
<reference evidence="6" key="1">
    <citation type="journal article" date="2015" name="PLoS Genet.">
        <title>The dynamic genome and transcriptome of the human fungal pathogen Blastomyces and close relative Emmonsia.</title>
        <authorList>
            <person name="Munoz J.F."/>
            <person name="Gauthier G.M."/>
            <person name="Desjardins C.A."/>
            <person name="Gallo J.E."/>
            <person name="Holder J."/>
            <person name="Sullivan T.D."/>
            <person name="Marty A.J."/>
            <person name="Carmen J.C."/>
            <person name="Chen Z."/>
            <person name="Ding L."/>
            <person name="Gujja S."/>
            <person name="Magrini V."/>
            <person name="Misas E."/>
            <person name="Mitreva M."/>
            <person name="Priest M."/>
            <person name="Saif S."/>
            <person name="Whiston E.A."/>
            <person name="Young S."/>
            <person name="Zeng Q."/>
            <person name="Goldman W.E."/>
            <person name="Mardis E.R."/>
            <person name="Taylor J.W."/>
            <person name="McEwen J.G."/>
            <person name="Clay O.K."/>
            <person name="Klein B.S."/>
            <person name="Cuomo C.A."/>
        </authorList>
    </citation>
    <scope>NUCLEOTIDE SEQUENCE [LARGE SCALE GENOMIC DNA]</scope>
    <source>
        <strain evidence="6">SLH14081</strain>
    </source>
</reference>
<dbReference type="PROSITE" id="PS00151">
    <property type="entry name" value="ACYLPHOSPHATASE_2"/>
    <property type="match status" value="1"/>
</dbReference>
<dbReference type="PANTHER" id="PTHR47268">
    <property type="entry name" value="ACYLPHOSPHATASE"/>
    <property type="match status" value="1"/>
</dbReference>
<dbReference type="STRING" id="559298.A0A179UNX2"/>
<sequence>MSKRISFRVHGKVQGVFFRDFTQRNANNYGLTGWVKNTRDGKVEGEAQGDEPALSNLLKDLSRGPEFARVVKLEHSEIDLKDGEESFVVTRG</sequence>
<evidence type="ECO:0000259" key="4">
    <source>
        <dbReference type="PROSITE" id="PS51160"/>
    </source>
</evidence>
<accession>A0A179UNX2</accession>